<feature type="transmembrane region" description="Helical" evidence="7">
    <location>
        <begin position="292"/>
        <end position="311"/>
    </location>
</feature>
<keyword evidence="3" id="KW-0813">Transport</keyword>
<dbReference type="CDD" id="cd17484">
    <property type="entry name" value="MFS_FBT"/>
    <property type="match status" value="1"/>
</dbReference>
<evidence type="ECO:0000256" key="5">
    <source>
        <dbReference type="ARBA" id="ARBA00022989"/>
    </source>
</evidence>
<dbReference type="PANTHER" id="PTHR31585">
    <property type="entry name" value="FOLATE-BIOPTERIN TRANSPORTER 1, CHLOROPLASTIC"/>
    <property type="match status" value="1"/>
</dbReference>
<comment type="subcellular location">
    <subcellularLocation>
        <location evidence="1">Membrane</location>
        <topology evidence="1">Multi-pass membrane protein</topology>
    </subcellularLocation>
</comment>
<dbReference type="InterPro" id="IPR004324">
    <property type="entry name" value="FBT"/>
</dbReference>
<dbReference type="Gene3D" id="1.20.1250.20">
    <property type="entry name" value="MFS general substrate transporter like domains"/>
    <property type="match status" value="1"/>
</dbReference>
<feature type="transmembrane region" description="Helical" evidence="7">
    <location>
        <begin position="73"/>
        <end position="93"/>
    </location>
</feature>
<keyword evidence="4 7" id="KW-0812">Transmembrane</keyword>
<feature type="transmembrane region" description="Helical" evidence="7">
    <location>
        <begin position="323"/>
        <end position="348"/>
    </location>
</feature>
<keyword evidence="6 7" id="KW-0472">Membrane</keyword>
<feature type="transmembrane region" description="Helical" evidence="7">
    <location>
        <begin position="141"/>
        <end position="164"/>
    </location>
</feature>
<evidence type="ECO:0000256" key="4">
    <source>
        <dbReference type="ARBA" id="ARBA00022692"/>
    </source>
</evidence>
<evidence type="ECO:0000256" key="3">
    <source>
        <dbReference type="ARBA" id="ARBA00022448"/>
    </source>
</evidence>
<comment type="similarity">
    <text evidence="2">Belongs to the major facilitator superfamily. Folate-biopterin transporter (TC 2.A.71) family.</text>
</comment>
<evidence type="ECO:0000313" key="8">
    <source>
        <dbReference type="Proteomes" id="UP001515500"/>
    </source>
</evidence>
<dbReference type="GeneID" id="120258359"/>
<feature type="transmembrane region" description="Helical" evidence="7">
    <location>
        <begin position="99"/>
        <end position="120"/>
    </location>
</feature>
<name>A0AB40B2X3_DIOCR</name>
<reference evidence="9 10" key="1">
    <citation type="submission" date="2025-04" db="UniProtKB">
        <authorList>
            <consortium name="RefSeq"/>
        </authorList>
    </citation>
    <scope>IDENTIFICATION</scope>
</reference>
<dbReference type="Proteomes" id="UP001515500">
    <property type="component" value="Chromosome 4"/>
</dbReference>
<evidence type="ECO:0000256" key="6">
    <source>
        <dbReference type="ARBA" id="ARBA00023136"/>
    </source>
</evidence>
<organism evidence="8 9">
    <name type="scientific">Dioscorea cayennensis subsp. rotundata</name>
    <name type="common">White Guinea yam</name>
    <name type="synonym">Dioscorea rotundata</name>
    <dbReference type="NCBI Taxonomy" id="55577"/>
    <lineage>
        <taxon>Eukaryota</taxon>
        <taxon>Viridiplantae</taxon>
        <taxon>Streptophyta</taxon>
        <taxon>Embryophyta</taxon>
        <taxon>Tracheophyta</taxon>
        <taxon>Spermatophyta</taxon>
        <taxon>Magnoliopsida</taxon>
        <taxon>Liliopsida</taxon>
        <taxon>Dioscoreales</taxon>
        <taxon>Dioscoreaceae</taxon>
        <taxon>Dioscorea</taxon>
    </lineage>
</organism>
<dbReference type="NCBIfam" id="TIGR00788">
    <property type="entry name" value="fbt"/>
    <property type="match status" value="1"/>
</dbReference>
<feature type="transmembrane region" description="Helical" evidence="7">
    <location>
        <begin position="393"/>
        <end position="413"/>
    </location>
</feature>
<feature type="transmembrane region" description="Helical" evidence="7">
    <location>
        <begin position="226"/>
        <end position="250"/>
    </location>
</feature>
<gene>
    <name evidence="9 10" type="primary">LOC120258359</name>
</gene>
<accession>A0AB40B2X3</accession>
<evidence type="ECO:0000313" key="9">
    <source>
        <dbReference type="RefSeq" id="XP_039121665.1"/>
    </source>
</evidence>
<dbReference type="RefSeq" id="XP_039121665.1">
    <property type="nucleotide sequence ID" value="XM_039265731.1"/>
</dbReference>
<protein>
    <submittedName>
        <fullName evidence="9 10">Probable folate-biopterin transporter 7</fullName>
    </submittedName>
</protein>
<keyword evidence="5 7" id="KW-1133">Transmembrane helix</keyword>
<evidence type="ECO:0000313" key="10">
    <source>
        <dbReference type="RefSeq" id="XP_039121666.1"/>
    </source>
</evidence>
<proteinExistence type="inferred from homology"/>
<dbReference type="Pfam" id="PF03092">
    <property type="entry name" value="BT1"/>
    <property type="match status" value="1"/>
</dbReference>
<dbReference type="PANTHER" id="PTHR31585:SF2">
    <property type="entry name" value="FOLATE-BIOPTERIN TRANSPORTER 7-RELATED"/>
    <property type="match status" value="1"/>
</dbReference>
<dbReference type="InterPro" id="IPR039309">
    <property type="entry name" value="BT1"/>
</dbReference>
<sequence>METMVRWVAAMGFWVQGFRCFPWLGVSYYLKDGLRVAPSSLQLLQSSANAPMVAKPLYGLLSDSLYIRGEHRLPYVAIGALLQAISWLAIAFLPESSTSIAILSFFLLIGNLGASIAEVANDAIVAEAGKQSQYPSGSGQLQSFVWMAAASAGVLGNLLGGIAIDHISPRTMFAFFGLLLVLQFFITGSIPERSLNLPKKKGQSSNSSDLRKQSSEILFALRKPEIFYSILWFFASFAIVPVLAGTMFFYQTEHLHLDSSVIGFSKVFGQAAVLIWSVAYDKKFKKTSVRKLLSVLQASIALIMISDVLFIKGIYRSIGVPDSLYVVIFSGLLEALFQFKILPFSVLLASLCPAGCEGSIMAFLMSAIALAIIVSGYLGVALAAFIGVSEKDFSGLIPGILIQTACTVLPLYWSSWIPVSDKLEKKE</sequence>
<feature type="transmembrane region" description="Helical" evidence="7">
    <location>
        <begin position="360"/>
        <end position="387"/>
    </location>
</feature>
<evidence type="ECO:0000256" key="1">
    <source>
        <dbReference type="ARBA" id="ARBA00004141"/>
    </source>
</evidence>
<feature type="transmembrane region" description="Helical" evidence="7">
    <location>
        <begin position="262"/>
        <end position="280"/>
    </location>
</feature>
<evidence type="ECO:0000256" key="7">
    <source>
        <dbReference type="SAM" id="Phobius"/>
    </source>
</evidence>
<evidence type="ECO:0000256" key="2">
    <source>
        <dbReference type="ARBA" id="ARBA00007015"/>
    </source>
</evidence>
<keyword evidence="8" id="KW-1185">Reference proteome</keyword>
<dbReference type="SUPFAM" id="SSF103473">
    <property type="entry name" value="MFS general substrate transporter"/>
    <property type="match status" value="1"/>
</dbReference>
<dbReference type="RefSeq" id="XP_039121666.1">
    <property type="nucleotide sequence ID" value="XM_039265732.1"/>
</dbReference>
<dbReference type="GO" id="GO:0016020">
    <property type="term" value="C:membrane"/>
    <property type="evidence" value="ECO:0007669"/>
    <property type="project" value="UniProtKB-SubCell"/>
</dbReference>
<dbReference type="AlphaFoldDB" id="A0AB40B2X3"/>
<dbReference type="InterPro" id="IPR036259">
    <property type="entry name" value="MFS_trans_sf"/>
</dbReference>
<feature type="transmembrane region" description="Helical" evidence="7">
    <location>
        <begin position="170"/>
        <end position="191"/>
    </location>
</feature>